<dbReference type="Gene3D" id="1.10.510.10">
    <property type="entry name" value="Transferase(Phosphotransferase) domain 1"/>
    <property type="match status" value="1"/>
</dbReference>
<name>A0A2S7WW87_9FLAO</name>
<dbReference type="PANTHER" id="PTHR23150">
    <property type="entry name" value="SULFATASE MODIFYING FACTOR 1, 2"/>
    <property type="match status" value="1"/>
</dbReference>
<evidence type="ECO:0000256" key="5">
    <source>
        <dbReference type="SAM" id="Phobius"/>
    </source>
</evidence>
<dbReference type="AlphaFoldDB" id="A0A2S7WW87"/>
<dbReference type="CDD" id="cd14014">
    <property type="entry name" value="STKc_PknB_like"/>
    <property type="match status" value="1"/>
</dbReference>
<dbReference type="InterPro" id="IPR005532">
    <property type="entry name" value="SUMF_dom"/>
</dbReference>
<reference evidence="7 8" key="1">
    <citation type="submission" date="2016-12" db="EMBL/GenBank/DDBJ databases">
        <title>Trade-off between light-utilization and light-protection in marine flavobacteria.</title>
        <authorList>
            <person name="Kumagai Y."/>
            <person name="Yoshizawa S."/>
            <person name="Kogure K."/>
            <person name="Iwasaki W."/>
        </authorList>
    </citation>
    <scope>NUCLEOTIDE SEQUENCE [LARGE SCALE GENOMIC DNA]</scope>
    <source>
        <strain evidence="7 8">ATCC 43844</strain>
    </source>
</reference>
<dbReference type="RefSeq" id="WP_105020425.1">
    <property type="nucleotide sequence ID" value="NZ_MSCM01000001.1"/>
</dbReference>
<dbReference type="GO" id="GO:0120147">
    <property type="term" value="F:formylglycine-generating oxidase activity"/>
    <property type="evidence" value="ECO:0007669"/>
    <property type="project" value="TreeGrafter"/>
</dbReference>
<dbReference type="InterPro" id="IPR017441">
    <property type="entry name" value="Protein_kinase_ATP_BS"/>
</dbReference>
<dbReference type="Proteomes" id="UP000239068">
    <property type="component" value="Unassembled WGS sequence"/>
</dbReference>
<evidence type="ECO:0000256" key="2">
    <source>
        <dbReference type="ARBA" id="ARBA00022840"/>
    </source>
</evidence>
<dbReference type="InterPro" id="IPR008271">
    <property type="entry name" value="Ser/Thr_kinase_AS"/>
</dbReference>
<keyword evidence="5" id="KW-0812">Transmembrane</keyword>
<evidence type="ECO:0000313" key="7">
    <source>
        <dbReference type="EMBL" id="PQJ81855.1"/>
    </source>
</evidence>
<feature type="transmembrane region" description="Helical" evidence="5">
    <location>
        <begin position="358"/>
        <end position="376"/>
    </location>
</feature>
<keyword evidence="1 3" id="KW-0547">Nucleotide-binding</keyword>
<evidence type="ECO:0000256" key="3">
    <source>
        <dbReference type="PROSITE-ProRule" id="PRU10141"/>
    </source>
</evidence>
<evidence type="ECO:0000313" key="8">
    <source>
        <dbReference type="Proteomes" id="UP000239068"/>
    </source>
</evidence>
<keyword evidence="2 3" id="KW-0067">ATP-binding</keyword>
<dbReference type="Gene3D" id="3.90.1580.10">
    <property type="entry name" value="paralog of FGE (formylglycine-generating enzyme)"/>
    <property type="match status" value="1"/>
</dbReference>
<comment type="caution">
    <text evidence="7">The sequence shown here is derived from an EMBL/GenBank/DDBJ whole genome shotgun (WGS) entry which is preliminary data.</text>
</comment>
<dbReference type="GO" id="GO:0005524">
    <property type="term" value="F:ATP binding"/>
    <property type="evidence" value="ECO:0007669"/>
    <property type="project" value="UniProtKB-UniRule"/>
</dbReference>
<dbReference type="InterPro" id="IPR016187">
    <property type="entry name" value="CTDL_fold"/>
</dbReference>
<evidence type="ECO:0000259" key="6">
    <source>
        <dbReference type="PROSITE" id="PS50011"/>
    </source>
</evidence>
<dbReference type="PROSITE" id="PS00107">
    <property type="entry name" value="PROTEIN_KINASE_ATP"/>
    <property type="match status" value="1"/>
</dbReference>
<proteinExistence type="predicted"/>
<keyword evidence="5" id="KW-0472">Membrane</keyword>
<dbReference type="SMART" id="SM00220">
    <property type="entry name" value="S_TKc"/>
    <property type="match status" value="1"/>
</dbReference>
<feature type="coiled-coil region" evidence="4">
    <location>
        <begin position="486"/>
        <end position="520"/>
    </location>
</feature>
<dbReference type="OrthoDB" id="9768004at2"/>
<dbReference type="PROSITE" id="PS50011">
    <property type="entry name" value="PROTEIN_KINASE_DOM"/>
    <property type="match status" value="1"/>
</dbReference>
<sequence length="752" mass="84331">MKEEEFFKRYTYNVQKNNIGGGSFGTVYKAYDTILDREVAIKVSEVKIVGDKEFSLLEEFKAIEHLPVSMYIANYEGVFRFIERNGTYDYAIMQYYSLGNLSHYLKNNEVSLEKRESITKGILEGIGFLHQYKVVHRDLKPSNILVVDRNGEIIPKITDFGLSKQAEADGKASRFTNSFAGGTLQYSSPEQLKGLPLKLNTDLWSFGVIAYEILTGKTLFDAESQTTASAEWQNTITQKILHADVNDEIKSLSANWQKVVHHCLERDVNKRAQDTSILFRFLNGEAVSKQKTITPNNDATVIKNDNQEKKAVKRPIQKTASANNDATFIKGAKQPEKIPFKKPLVEKQTSTKFKNKNLLIYSIPVVLIIAIALFFLKPWEQEIEPLDLQTYKSYKTAAANFYQLDSLVSSLNNYKKAEVFMTGLDISKATKRLQLDGVKDSIASITARLESIAVAKETKDWESAKNTNTIEVYTTYLVEYPAGTFKTEANSTIASIKEALNSAEAKKKQEEQQKAIEHTNRAAKAIKSLEENMVYVQGGTFTMGCTSEQTGCSSNESPAHAVTLSSFNIGKYEVTQGQWQAVMGNNPSSFSGCDQCPVEQVSWNDIQSFLKKLNTATGKRFRLPTEAEWEFAARGGNKSRGYTYSGSNTLSSVGWHSGNSGDKTHAVGQKQRNELGLYDMSGNVWEWCSDWYDENYYSSSSSNNPKGPSSSSYRVIRGGSWRNSASGCRVAYRYGNEPDNRYDSDGFRVVSF</sequence>
<dbReference type="SUPFAM" id="SSF56436">
    <property type="entry name" value="C-type lectin-like"/>
    <property type="match status" value="1"/>
</dbReference>
<evidence type="ECO:0000256" key="4">
    <source>
        <dbReference type="SAM" id="Coils"/>
    </source>
</evidence>
<evidence type="ECO:0000256" key="1">
    <source>
        <dbReference type="ARBA" id="ARBA00022741"/>
    </source>
</evidence>
<gene>
    <name evidence="7" type="ORF">BTO16_04390</name>
</gene>
<dbReference type="InterPro" id="IPR011009">
    <property type="entry name" value="Kinase-like_dom_sf"/>
</dbReference>
<dbReference type="Pfam" id="PF00069">
    <property type="entry name" value="Pkinase"/>
    <property type="match status" value="1"/>
</dbReference>
<dbReference type="GO" id="GO:0004672">
    <property type="term" value="F:protein kinase activity"/>
    <property type="evidence" value="ECO:0007669"/>
    <property type="project" value="InterPro"/>
</dbReference>
<organism evidence="7 8">
    <name type="scientific">Polaribacter glomeratus</name>
    <dbReference type="NCBI Taxonomy" id="102"/>
    <lineage>
        <taxon>Bacteria</taxon>
        <taxon>Pseudomonadati</taxon>
        <taxon>Bacteroidota</taxon>
        <taxon>Flavobacteriia</taxon>
        <taxon>Flavobacteriales</taxon>
        <taxon>Flavobacteriaceae</taxon>
    </lineage>
</organism>
<dbReference type="PANTHER" id="PTHR23150:SF19">
    <property type="entry name" value="FORMYLGLYCINE-GENERATING ENZYME"/>
    <property type="match status" value="1"/>
</dbReference>
<dbReference type="SUPFAM" id="SSF56112">
    <property type="entry name" value="Protein kinase-like (PK-like)"/>
    <property type="match status" value="1"/>
</dbReference>
<dbReference type="InterPro" id="IPR051043">
    <property type="entry name" value="Sulfatase_Mod_Factor_Kinase"/>
</dbReference>
<dbReference type="Pfam" id="PF03781">
    <property type="entry name" value="FGE-sulfatase"/>
    <property type="match status" value="1"/>
</dbReference>
<dbReference type="InterPro" id="IPR000719">
    <property type="entry name" value="Prot_kinase_dom"/>
</dbReference>
<feature type="domain" description="Protein kinase" evidence="6">
    <location>
        <begin position="13"/>
        <end position="282"/>
    </location>
</feature>
<dbReference type="InterPro" id="IPR042095">
    <property type="entry name" value="SUMF_sf"/>
</dbReference>
<dbReference type="EMBL" id="MSCM01000001">
    <property type="protein sequence ID" value="PQJ81855.1"/>
    <property type="molecule type" value="Genomic_DNA"/>
</dbReference>
<keyword evidence="4" id="KW-0175">Coiled coil</keyword>
<dbReference type="PROSITE" id="PS00108">
    <property type="entry name" value="PROTEIN_KINASE_ST"/>
    <property type="match status" value="1"/>
</dbReference>
<protein>
    <recommendedName>
        <fullName evidence="6">Protein kinase domain-containing protein</fullName>
    </recommendedName>
</protein>
<keyword evidence="8" id="KW-1185">Reference proteome</keyword>
<keyword evidence="5" id="KW-1133">Transmembrane helix</keyword>
<feature type="binding site" evidence="3">
    <location>
        <position position="42"/>
    </location>
    <ligand>
        <name>ATP</name>
        <dbReference type="ChEBI" id="CHEBI:30616"/>
    </ligand>
</feature>
<accession>A0A2S7WW87</accession>